<accession>A0A7Z2S7K3</accession>
<proteinExistence type="predicted"/>
<dbReference type="Pfam" id="PF20420">
    <property type="entry name" value="DUF6702"/>
    <property type="match status" value="1"/>
</dbReference>
<reference evidence="1 2" key="1">
    <citation type="submission" date="2020-01" db="EMBL/GenBank/DDBJ databases">
        <title>Sphingomonas sp. C33 whole genome sequece.</title>
        <authorList>
            <person name="Park C."/>
        </authorList>
    </citation>
    <scope>NUCLEOTIDE SEQUENCE [LARGE SCALE GENOMIC DNA]</scope>
    <source>
        <strain evidence="1 2">C33</strain>
    </source>
</reference>
<name>A0A7Z2S7K3_9SPHN</name>
<protein>
    <submittedName>
        <fullName evidence="1">Uncharacterized protein</fullName>
    </submittedName>
</protein>
<gene>
    <name evidence="1" type="ORF">GVO57_05680</name>
</gene>
<evidence type="ECO:0000313" key="1">
    <source>
        <dbReference type="EMBL" id="QHL90421.1"/>
    </source>
</evidence>
<dbReference type="AlphaFoldDB" id="A0A7Z2S7K3"/>
<dbReference type="InterPro" id="IPR046525">
    <property type="entry name" value="DUF6702"/>
</dbReference>
<dbReference type="RefSeq" id="WP_160592349.1">
    <property type="nucleotide sequence ID" value="NZ_CP047895.1"/>
</dbReference>
<keyword evidence="2" id="KW-1185">Reference proteome</keyword>
<dbReference type="Proteomes" id="UP000464468">
    <property type="component" value="Chromosome"/>
</dbReference>
<dbReference type="EMBL" id="CP047895">
    <property type="protein sequence ID" value="QHL90421.1"/>
    <property type="molecule type" value="Genomic_DNA"/>
</dbReference>
<dbReference type="KEGG" id="schy:GVO57_05680"/>
<evidence type="ECO:0000313" key="2">
    <source>
        <dbReference type="Proteomes" id="UP000464468"/>
    </source>
</evidence>
<organism evidence="1 2">
    <name type="scientific">Sphingomonas changnyeongensis</name>
    <dbReference type="NCBI Taxonomy" id="2698679"/>
    <lineage>
        <taxon>Bacteria</taxon>
        <taxon>Pseudomonadati</taxon>
        <taxon>Pseudomonadota</taxon>
        <taxon>Alphaproteobacteria</taxon>
        <taxon>Sphingomonadales</taxon>
        <taxon>Sphingomonadaceae</taxon>
        <taxon>Sphingomonas</taxon>
    </lineage>
</organism>
<sequence>MGLGVFGPAPAVAHRGHDAITVVTLAADGSVTVSHRFEAHDLEPALPRIAADVQASLDDPQAIAALQAYLGQRFTIAVNGRPVALAHRSTQIDAAQVWVDYAGKGPRRARSVTIRANVMPTLYPRAAHQVQVTAPGVVHTITLAGGGVETISLTDD</sequence>